<evidence type="ECO:0000256" key="3">
    <source>
        <dbReference type="ARBA" id="ARBA00022801"/>
    </source>
</evidence>
<organism evidence="11 12">
    <name type="scientific">Corallococcus aberystwythensis</name>
    <dbReference type="NCBI Taxonomy" id="2316722"/>
    <lineage>
        <taxon>Bacteria</taxon>
        <taxon>Pseudomonadati</taxon>
        <taxon>Myxococcota</taxon>
        <taxon>Myxococcia</taxon>
        <taxon>Myxococcales</taxon>
        <taxon>Cystobacterineae</taxon>
        <taxon>Myxococcaceae</taxon>
        <taxon>Corallococcus</taxon>
    </lineage>
</organism>
<feature type="compositionally biased region" description="Low complexity" evidence="7">
    <location>
        <begin position="187"/>
        <end position="197"/>
    </location>
</feature>
<evidence type="ECO:0000256" key="1">
    <source>
        <dbReference type="ARBA" id="ARBA00022490"/>
    </source>
</evidence>
<comment type="function">
    <text evidence="5">Bidirectionally degrades single-stranded DNA into large acid-insoluble oligonucleotides, which are then degraded further into small acid-soluble oligonucleotides.</text>
</comment>
<dbReference type="Gene3D" id="2.40.10.220">
    <property type="entry name" value="predicted glycosyltransferase like domains"/>
    <property type="match status" value="1"/>
</dbReference>
<dbReference type="RefSeq" id="WP_120558412.1">
    <property type="nucleotide sequence ID" value="NZ_RAWK01000193.1"/>
</dbReference>
<evidence type="ECO:0000313" key="12">
    <source>
        <dbReference type="Proteomes" id="UP000267003"/>
    </source>
</evidence>
<sequence length="1179" mass="122395">MDQGRRTSDRKSVGLLVKLKHETVGSFTEEFATNISPGGMFIRSRTPQPVGTPVRFEVQIANGVRVLQGTATVRWVRDVNDPAGPPGMGLAFEDLDTASRALVDLMLQRKPGGSAPAAAPLPSIAPVVAPGIAPVRPLVAAPPAAAPRPAAVPARPVAAAPPAAPARSASPAPGGAALDSLFDDLDAPSSPAPAADSLFDDLDAPSSPAPTADEPFSLGGADEPFSLGGPDEDMGLALADPSNDVDIPLDELIAGTPPPVQGVLSGDDEPLPGLDFEFEAPAVDEPIAMGEPLDEVPIEVGLSVDDDTASGAGNAGGFELDFSDAFEPAPPPPRAAPVVPPAPVQRAAPPPPPAVMPPPPVAPAKASGGSTEFDLDLSSLDDEAPLELAREPASSPGRHRPLGREPASSPGRAAAPGLGREPGSAAGRAPAPGLGREPGSAAGRAPAPGLGREPGSAAGRAPAPGLGREPGSAAGRAPAPGLGREPGSAAGRPAVPGLGLEPRSASGRAAPGLGLEPGSAAGRPSVPGLGLEPGSAAGRAAPGLGREPGSVAGRPAARGPGELPLEPGSFANRPAAPGLGREPGSAAGRAPDLSQEPASSWGRAVPQQPPAPQRPSGGSAEFDLDLSVDDDGPLELLREPTSSPGRPAARPVAPPPPTPVAESAPPPPAAVTPPPRPERTVLSVGELTRQIKQTVESRFPRVLVRGEVSSFRGANARGHWYFTLKDADASIDAKVWASMAGRMRFALRDGMEVLAEGSVDLYEPQGRYSLIVSRLEPVGEGALALAFEQLKQRLAAEGLIGDRRVRPPRPVPFLPRRIGVVTSRTGAALQDFLRVLHSRNPRLGVLLADARVQGEGSAEDVARAIERLGRTDVDVIVVTRGGGSVEDLWTFNEERVARAIFASPVPVVSAIGHEIDFTIADFVADLRAPTPSAAAERLAPVLADLELTLATQSGRLRRAMERRVLELRERQGQLRARLPDPRREVNHQRLHLSEQVEAMMRVLRPRVRQDRETLRALQERLQRARPQTRLSEQRAHLLKLAMRLSEAARAGVSRKRNALADTRLGLQRQSPAALVAAERAKVAQARSRLLELQRGMLSSAQTHFGRLGGRLDALSPLKVMSRGYSVTFRQRDSVVVRSMADVAVGDVLGIKLAAHGAKTLGGCEEIEATVTSLKGPVDC</sequence>
<keyword evidence="6" id="KW-0175">Coiled coil</keyword>
<feature type="region of interest" description="Disordered" evidence="7">
    <location>
        <begin position="161"/>
        <end position="243"/>
    </location>
</feature>
<protein>
    <recommendedName>
        <fullName evidence="5">Exodeoxyribonuclease 7 large subunit</fullName>
        <ecNumber evidence="5">3.1.11.6</ecNumber>
    </recommendedName>
    <alternativeName>
        <fullName evidence="5">Exodeoxyribonuclease VII large subunit</fullName>
        <shortName evidence="5">Exonuclease VII large subunit</shortName>
    </alternativeName>
</protein>
<dbReference type="AlphaFoldDB" id="A0A3A8PRT9"/>
<keyword evidence="3 5" id="KW-0378">Hydrolase</keyword>
<feature type="domain" description="PilZ" evidence="9">
    <location>
        <begin position="5"/>
        <end position="104"/>
    </location>
</feature>
<feature type="compositionally biased region" description="Pro residues" evidence="7">
    <location>
        <begin position="328"/>
        <end position="362"/>
    </location>
</feature>
<evidence type="ECO:0000259" key="8">
    <source>
        <dbReference type="Pfam" id="PF02601"/>
    </source>
</evidence>
<dbReference type="PANTHER" id="PTHR30008">
    <property type="entry name" value="EXODEOXYRIBONUCLEASE 7 LARGE SUBUNIT"/>
    <property type="match status" value="1"/>
</dbReference>
<feature type="compositionally biased region" description="Acidic residues" evidence="7">
    <location>
        <begin position="622"/>
        <end position="633"/>
    </location>
</feature>
<comment type="subunit">
    <text evidence="5">Heterooligomer composed of large and small subunits.</text>
</comment>
<name>A0A3A8PRT9_9BACT</name>
<dbReference type="InterPro" id="IPR025824">
    <property type="entry name" value="OB-fold_nuc-bd_dom"/>
</dbReference>
<dbReference type="NCBIfam" id="TIGR00237">
    <property type="entry name" value="xseA"/>
    <property type="match status" value="1"/>
</dbReference>
<dbReference type="HAMAP" id="MF_00378">
    <property type="entry name" value="Exonuc_7_L"/>
    <property type="match status" value="1"/>
</dbReference>
<dbReference type="OrthoDB" id="9802795at2"/>
<dbReference type="Proteomes" id="UP000267003">
    <property type="component" value="Unassembled WGS sequence"/>
</dbReference>
<keyword evidence="4 5" id="KW-0269">Exonuclease</keyword>
<feature type="compositionally biased region" description="Low complexity" evidence="7">
    <location>
        <begin position="642"/>
        <end position="651"/>
    </location>
</feature>
<evidence type="ECO:0000256" key="2">
    <source>
        <dbReference type="ARBA" id="ARBA00022722"/>
    </source>
</evidence>
<keyword evidence="12" id="KW-1185">Reference proteome</keyword>
<comment type="subcellular location">
    <subcellularLocation>
        <location evidence="5">Cytoplasm</location>
    </subcellularLocation>
</comment>
<keyword evidence="1 5" id="KW-0963">Cytoplasm</keyword>
<dbReference type="Pfam" id="PF02601">
    <property type="entry name" value="Exonuc_VII_L"/>
    <property type="match status" value="1"/>
</dbReference>
<dbReference type="InterPro" id="IPR011752">
    <property type="entry name" value="PilV_Myxo-type"/>
</dbReference>
<feature type="compositionally biased region" description="Pro residues" evidence="7">
    <location>
        <begin position="652"/>
        <end position="675"/>
    </location>
</feature>
<dbReference type="Pfam" id="PF07238">
    <property type="entry name" value="PilZ"/>
    <property type="match status" value="1"/>
</dbReference>
<dbReference type="GO" id="GO:0006308">
    <property type="term" value="P:DNA catabolic process"/>
    <property type="evidence" value="ECO:0007669"/>
    <property type="project" value="UniProtKB-UniRule"/>
</dbReference>
<dbReference type="PANTHER" id="PTHR30008:SF0">
    <property type="entry name" value="EXODEOXYRIBONUCLEASE 7 LARGE SUBUNIT"/>
    <property type="match status" value="1"/>
</dbReference>
<dbReference type="GO" id="GO:0003676">
    <property type="term" value="F:nucleic acid binding"/>
    <property type="evidence" value="ECO:0007669"/>
    <property type="project" value="InterPro"/>
</dbReference>
<feature type="domain" description="Exonuclease VII large subunit C-terminal" evidence="8">
    <location>
        <begin position="809"/>
        <end position="1074"/>
    </location>
</feature>
<comment type="caution">
    <text evidence="11">The sequence shown here is derived from an EMBL/GenBank/DDBJ whole genome shotgun (WGS) entry which is preliminary data.</text>
</comment>
<accession>A0A3A8PRT9</accession>
<evidence type="ECO:0000256" key="5">
    <source>
        <dbReference type="HAMAP-Rule" id="MF_00378"/>
    </source>
</evidence>
<feature type="region of interest" description="Disordered" evidence="7">
    <location>
        <begin position="307"/>
        <end position="376"/>
    </location>
</feature>
<evidence type="ECO:0000259" key="9">
    <source>
        <dbReference type="Pfam" id="PF07238"/>
    </source>
</evidence>
<dbReference type="InterPro" id="IPR020579">
    <property type="entry name" value="Exonuc_VII_lsu_C"/>
</dbReference>
<evidence type="ECO:0000313" key="11">
    <source>
        <dbReference type="EMBL" id="RKH59177.1"/>
    </source>
</evidence>
<dbReference type="InterPro" id="IPR003753">
    <property type="entry name" value="Exonuc_VII_L"/>
</dbReference>
<dbReference type="GO" id="GO:0009318">
    <property type="term" value="C:exodeoxyribonuclease VII complex"/>
    <property type="evidence" value="ECO:0007669"/>
    <property type="project" value="UniProtKB-UniRule"/>
</dbReference>
<comment type="catalytic activity">
    <reaction evidence="5">
        <text>Exonucleolytic cleavage in either 5'- to 3'- or 3'- to 5'-direction to yield nucleoside 5'-phosphates.</text>
        <dbReference type="EC" id="3.1.11.6"/>
    </reaction>
</comment>
<dbReference type="EMBL" id="RAWK01000193">
    <property type="protein sequence ID" value="RKH59177.1"/>
    <property type="molecule type" value="Genomic_DNA"/>
</dbReference>
<comment type="similarity">
    <text evidence="5">Belongs to the XseA family.</text>
</comment>
<reference evidence="12" key="1">
    <citation type="submission" date="2018-09" db="EMBL/GenBank/DDBJ databases">
        <authorList>
            <person name="Livingstone P.G."/>
            <person name="Whitworth D.E."/>
        </authorList>
    </citation>
    <scope>NUCLEOTIDE SEQUENCE [LARGE SCALE GENOMIC DNA]</scope>
    <source>
        <strain evidence="12">AB050A</strain>
    </source>
</reference>
<dbReference type="CDD" id="cd04489">
    <property type="entry name" value="ExoVII_LU_OBF"/>
    <property type="match status" value="1"/>
</dbReference>
<keyword evidence="2 5" id="KW-0540">Nuclease</keyword>
<dbReference type="Pfam" id="PF13742">
    <property type="entry name" value="tRNA_anti_2"/>
    <property type="match status" value="1"/>
</dbReference>
<dbReference type="EC" id="3.1.11.6" evidence="5"/>
<evidence type="ECO:0000256" key="4">
    <source>
        <dbReference type="ARBA" id="ARBA00022839"/>
    </source>
</evidence>
<feature type="region of interest" description="Disordered" evidence="7">
    <location>
        <begin position="389"/>
        <end position="679"/>
    </location>
</feature>
<evidence type="ECO:0000256" key="7">
    <source>
        <dbReference type="SAM" id="MobiDB-lite"/>
    </source>
</evidence>
<feature type="compositionally biased region" description="Low complexity" evidence="7">
    <location>
        <begin position="404"/>
        <end position="487"/>
    </location>
</feature>
<feature type="domain" description="OB-fold nucleic acid binding" evidence="10">
    <location>
        <begin position="682"/>
        <end position="775"/>
    </location>
</feature>
<dbReference type="InterPro" id="IPR009875">
    <property type="entry name" value="PilZ_domain"/>
</dbReference>
<evidence type="ECO:0000259" key="10">
    <source>
        <dbReference type="Pfam" id="PF13742"/>
    </source>
</evidence>
<gene>
    <name evidence="5 11" type="primary">xseA</name>
    <name evidence="11" type="ORF">D7W81_27775</name>
</gene>
<dbReference type="NCBIfam" id="TIGR02266">
    <property type="entry name" value="gmx_TIGR02266"/>
    <property type="match status" value="1"/>
</dbReference>
<dbReference type="GO" id="GO:0035438">
    <property type="term" value="F:cyclic-di-GMP binding"/>
    <property type="evidence" value="ECO:0007669"/>
    <property type="project" value="InterPro"/>
</dbReference>
<dbReference type="GO" id="GO:0008855">
    <property type="term" value="F:exodeoxyribonuclease VII activity"/>
    <property type="evidence" value="ECO:0007669"/>
    <property type="project" value="UniProtKB-UniRule"/>
</dbReference>
<feature type="coiled-coil region" evidence="6">
    <location>
        <begin position="942"/>
        <end position="977"/>
    </location>
</feature>
<proteinExistence type="inferred from homology"/>
<dbReference type="GO" id="GO:0005737">
    <property type="term" value="C:cytoplasm"/>
    <property type="evidence" value="ECO:0007669"/>
    <property type="project" value="UniProtKB-SubCell"/>
</dbReference>
<evidence type="ECO:0000256" key="6">
    <source>
        <dbReference type="SAM" id="Coils"/>
    </source>
</evidence>
<feature type="compositionally biased region" description="Low complexity" evidence="7">
    <location>
        <begin position="161"/>
        <end position="180"/>
    </location>
</feature>